<proteinExistence type="predicted"/>
<keyword evidence="4" id="KW-1185">Reference proteome</keyword>
<dbReference type="Proteomes" id="UP000709295">
    <property type="component" value="Unassembled WGS sequence"/>
</dbReference>
<protein>
    <submittedName>
        <fullName evidence="3">Uncharacterized protein</fullName>
    </submittedName>
</protein>
<keyword evidence="2" id="KW-1133">Transmembrane helix</keyword>
<dbReference type="AlphaFoldDB" id="A0A8J5IWL1"/>
<name>A0A8J5IWL1_9STRA</name>
<evidence type="ECO:0000313" key="3">
    <source>
        <dbReference type="EMBL" id="KAG6971080.1"/>
    </source>
</evidence>
<evidence type="ECO:0000256" key="2">
    <source>
        <dbReference type="SAM" id="Phobius"/>
    </source>
</evidence>
<keyword evidence="2" id="KW-0472">Membrane</keyword>
<keyword evidence="2" id="KW-0812">Transmembrane</keyword>
<reference evidence="3" key="1">
    <citation type="submission" date="2021-01" db="EMBL/GenBank/DDBJ databases">
        <title>Phytophthora aleatoria, a newly-described species from Pinus radiata is distinct from Phytophthora cactorum isolates based on comparative genomics.</title>
        <authorList>
            <person name="Mcdougal R."/>
            <person name="Panda P."/>
            <person name="Williams N."/>
            <person name="Studholme D.J."/>
        </authorList>
    </citation>
    <scope>NUCLEOTIDE SEQUENCE</scope>
    <source>
        <strain evidence="3">NZFS 4037</strain>
    </source>
</reference>
<feature type="compositionally biased region" description="Basic and acidic residues" evidence="1">
    <location>
        <begin position="65"/>
        <end position="79"/>
    </location>
</feature>
<evidence type="ECO:0000313" key="4">
    <source>
        <dbReference type="Proteomes" id="UP000709295"/>
    </source>
</evidence>
<organism evidence="3 4">
    <name type="scientific">Phytophthora aleatoria</name>
    <dbReference type="NCBI Taxonomy" id="2496075"/>
    <lineage>
        <taxon>Eukaryota</taxon>
        <taxon>Sar</taxon>
        <taxon>Stramenopiles</taxon>
        <taxon>Oomycota</taxon>
        <taxon>Peronosporomycetes</taxon>
        <taxon>Peronosporales</taxon>
        <taxon>Peronosporaceae</taxon>
        <taxon>Phytophthora</taxon>
    </lineage>
</organism>
<feature type="region of interest" description="Disordered" evidence="1">
    <location>
        <begin position="365"/>
        <end position="391"/>
    </location>
</feature>
<comment type="caution">
    <text evidence="3">The sequence shown here is derived from an EMBL/GenBank/DDBJ whole genome shotgun (WGS) entry which is preliminary data.</text>
</comment>
<dbReference type="EMBL" id="JAENGY010000165">
    <property type="protein sequence ID" value="KAG6971080.1"/>
    <property type="molecule type" value="Genomic_DNA"/>
</dbReference>
<sequence>MLRRHPTRVEERADVAAEYETYLQEKESQPNPRTILPMVWEGTSPLLPTAHRRTRNASTGSFPETHAETPDSDSPRTRFKEREKAAAARALRPRQRALRRVPALLGLLAAGFVLGYYAQLLLFFCHVRLGYTAEVLPTTEVTLVEKLTASLIEHTQRVVFVCKKTNWDFIGFIASPHTILFAHDNVAVPAALEESLRVVRHSGVDSYMNLHNKTVTIMSHVHAADPRNHLFKQDDEAVIYWPHYYQCLKKCTDLDSCYAGDMHVNLGDLANTNSYVFATGGSYFVGSALLKCMLEKPIFVELDGLDYGEDKTVGKMIHYNRCKVQYVSCKWFNNEEVYSPNAHIKMRKGASAEIREDTVLLGRDELPPQRERGDMVRRLQSDGEPAKQDGV</sequence>
<evidence type="ECO:0000256" key="1">
    <source>
        <dbReference type="SAM" id="MobiDB-lite"/>
    </source>
</evidence>
<feature type="transmembrane region" description="Helical" evidence="2">
    <location>
        <begin position="101"/>
        <end position="124"/>
    </location>
</feature>
<gene>
    <name evidence="3" type="ORF">JG688_00004585</name>
</gene>
<feature type="region of interest" description="Disordered" evidence="1">
    <location>
        <begin position="47"/>
        <end position="79"/>
    </location>
</feature>
<accession>A0A8J5IWL1</accession>